<dbReference type="PROSITE" id="PS51736">
    <property type="entry name" value="RECOMBINASES_3"/>
    <property type="match status" value="1"/>
</dbReference>
<dbReference type="PANTHER" id="PTHR30461:SF2">
    <property type="entry name" value="SERINE RECOMBINASE PINE-RELATED"/>
    <property type="match status" value="1"/>
</dbReference>
<dbReference type="InterPro" id="IPR006120">
    <property type="entry name" value="Resolvase_HTH_dom"/>
</dbReference>
<dbReference type="SUPFAM" id="SSF46689">
    <property type="entry name" value="Homeodomain-like"/>
    <property type="match status" value="1"/>
</dbReference>
<dbReference type="FunFam" id="3.40.50.1390:FF:000001">
    <property type="entry name" value="DNA recombinase"/>
    <property type="match status" value="1"/>
</dbReference>
<dbReference type="RefSeq" id="WP_094789684.1">
    <property type="nucleotide sequence ID" value="NZ_NDXW01000004.1"/>
</dbReference>
<dbReference type="GO" id="GO:0003677">
    <property type="term" value="F:DNA binding"/>
    <property type="evidence" value="ECO:0007669"/>
    <property type="project" value="UniProtKB-KW"/>
</dbReference>
<dbReference type="InterPro" id="IPR006119">
    <property type="entry name" value="Resolv_N"/>
</dbReference>
<organism evidence="9 10">
    <name type="scientific">Zooshikella ganghwensis</name>
    <dbReference type="NCBI Taxonomy" id="202772"/>
    <lineage>
        <taxon>Bacteria</taxon>
        <taxon>Pseudomonadati</taxon>
        <taxon>Pseudomonadota</taxon>
        <taxon>Gammaproteobacteria</taxon>
        <taxon>Oceanospirillales</taxon>
        <taxon>Zooshikellaceae</taxon>
        <taxon>Zooshikella</taxon>
    </lineage>
</organism>
<keyword evidence="2" id="KW-0229">DNA integration</keyword>
<evidence type="ECO:0000256" key="3">
    <source>
        <dbReference type="ARBA" id="ARBA00023100"/>
    </source>
</evidence>
<comment type="caution">
    <text evidence="9">The sequence shown here is derived from an EMBL/GenBank/DDBJ whole genome shotgun (WGS) entry which is preliminary data.</text>
</comment>
<evidence type="ECO:0000259" key="8">
    <source>
        <dbReference type="PROSITE" id="PS51736"/>
    </source>
</evidence>
<dbReference type="GO" id="GO:0015074">
    <property type="term" value="P:DNA integration"/>
    <property type="evidence" value="ECO:0007669"/>
    <property type="project" value="UniProtKB-KW"/>
</dbReference>
<dbReference type="SUPFAM" id="SSF53041">
    <property type="entry name" value="Resolvase-like"/>
    <property type="match status" value="1"/>
</dbReference>
<dbReference type="InterPro" id="IPR036162">
    <property type="entry name" value="Resolvase-like_N_sf"/>
</dbReference>
<dbReference type="Gene3D" id="1.10.10.60">
    <property type="entry name" value="Homeodomain-like"/>
    <property type="match status" value="1"/>
</dbReference>
<gene>
    <name evidence="9" type="ORF">B9G39_27050</name>
</gene>
<protein>
    <submittedName>
        <fullName evidence="9">Recombinase family protein</fullName>
    </submittedName>
</protein>
<evidence type="ECO:0000256" key="6">
    <source>
        <dbReference type="PIRSR" id="PIRSR606118-50"/>
    </source>
</evidence>
<keyword evidence="10" id="KW-1185">Reference proteome</keyword>
<dbReference type="InterPro" id="IPR006118">
    <property type="entry name" value="Recombinase_CS"/>
</dbReference>
<evidence type="ECO:0000256" key="1">
    <source>
        <dbReference type="ARBA" id="ARBA00009913"/>
    </source>
</evidence>
<reference evidence="9 10" key="1">
    <citation type="submission" date="2017-04" db="EMBL/GenBank/DDBJ databases">
        <title>Draft genome sequence of Zooshikella ganghwensis VG4 isolated from Red Sea sediments.</title>
        <authorList>
            <person name="Rehman Z."/>
            <person name="Alam I."/>
            <person name="Kamau A."/>
            <person name="Bajic V."/>
            <person name="Leiknes T."/>
        </authorList>
    </citation>
    <scope>NUCLEOTIDE SEQUENCE [LARGE SCALE GENOMIC DNA]</scope>
    <source>
        <strain evidence="9 10">VG4</strain>
    </source>
</reference>
<keyword evidence="4" id="KW-0238">DNA-binding</keyword>
<evidence type="ECO:0000256" key="2">
    <source>
        <dbReference type="ARBA" id="ARBA00022908"/>
    </source>
</evidence>
<name>A0A4P9VHN2_9GAMM</name>
<feature type="domain" description="Resolvase/invertase-type recombinase catalytic" evidence="8">
    <location>
        <begin position="1"/>
        <end position="134"/>
    </location>
</feature>
<dbReference type="InterPro" id="IPR009057">
    <property type="entry name" value="Homeodomain-like_sf"/>
</dbReference>
<dbReference type="EMBL" id="NDXW01000004">
    <property type="protein sequence ID" value="RDH41720.1"/>
    <property type="molecule type" value="Genomic_DNA"/>
</dbReference>
<proteinExistence type="inferred from homology"/>
<keyword evidence="3" id="KW-0230">DNA invertase</keyword>
<accession>A0A4P9VHN2</accession>
<evidence type="ECO:0000313" key="9">
    <source>
        <dbReference type="EMBL" id="RDH41720.1"/>
    </source>
</evidence>
<dbReference type="SMART" id="SM00857">
    <property type="entry name" value="Resolvase"/>
    <property type="match status" value="1"/>
</dbReference>
<dbReference type="Gene3D" id="3.40.50.1390">
    <property type="entry name" value="Resolvase, N-terminal catalytic domain"/>
    <property type="match status" value="1"/>
</dbReference>
<dbReference type="PROSITE" id="PS00397">
    <property type="entry name" value="RECOMBINASES_1"/>
    <property type="match status" value="1"/>
</dbReference>
<evidence type="ECO:0000256" key="5">
    <source>
        <dbReference type="ARBA" id="ARBA00023172"/>
    </source>
</evidence>
<evidence type="ECO:0000256" key="7">
    <source>
        <dbReference type="PROSITE-ProRule" id="PRU10137"/>
    </source>
</evidence>
<dbReference type="Pfam" id="PF00239">
    <property type="entry name" value="Resolvase"/>
    <property type="match status" value="1"/>
</dbReference>
<evidence type="ECO:0000313" key="10">
    <source>
        <dbReference type="Proteomes" id="UP000257039"/>
    </source>
</evidence>
<dbReference type="CDD" id="cd03768">
    <property type="entry name" value="SR_ResInv"/>
    <property type="match status" value="1"/>
</dbReference>
<dbReference type="AlphaFoldDB" id="A0A4P9VHN2"/>
<dbReference type="CDD" id="cd00569">
    <property type="entry name" value="HTH_Hin_like"/>
    <property type="match status" value="1"/>
</dbReference>
<dbReference type="Pfam" id="PF02796">
    <property type="entry name" value="HTH_7"/>
    <property type="match status" value="1"/>
</dbReference>
<dbReference type="PROSITE" id="PS00398">
    <property type="entry name" value="RECOMBINASES_2"/>
    <property type="match status" value="1"/>
</dbReference>
<dbReference type="PANTHER" id="PTHR30461">
    <property type="entry name" value="DNA-INVERTASE FROM LAMBDOID PROPHAGE"/>
    <property type="match status" value="1"/>
</dbReference>
<keyword evidence="5" id="KW-0233">DNA recombination</keyword>
<dbReference type="Proteomes" id="UP000257039">
    <property type="component" value="Unassembled WGS sequence"/>
</dbReference>
<evidence type="ECO:0000256" key="4">
    <source>
        <dbReference type="ARBA" id="ARBA00023125"/>
    </source>
</evidence>
<feature type="active site" description="O-(5'-phospho-DNA)-serine intermediate" evidence="6 7">
    <location>
        <position position="9"/>
    </location>
</feature>
<dbReference type="GO" id="GO:0000150">
    <property type="term" value="F:DNA strand exchange activity"/>
    <property type="evidence" value="ECO:0007669"/>
    <property type="project" value="UniProtKB-KW"/>
</dbReference>
<dbReference type="InterPro" id="IPR050639">
    <property type="entry name" value="SSR_resolvase"/>
</dbReference>
<comment type="similarity">
    <text evidence="1">Belongs to the site-specific recombinase resolvase family.</text>
</comment>
<sequence>MIIGYARVSTTAQDTALQIDSLEKAGCERIYQESASGGAMNRPELDKCFDAMRSGDTLIVWRLDRLGRSLKDLVAIISDLEAKGIAFRSITEAIDTSSAGGKLVFHVFAALAEFERSLIQERTKAGLQAARARGKKGGRPKKMTPDQVRKANAMLKDPEITKSEVARHFGVSRVTLNAALFRDQ</sequence>